<dbReference type="STRING" id="3068.D8TJP3"/>
<evidence type="ECO:0000313" key="3">
    <source>
        <dbReference type="EMBL" id="EFJ52578.1"/>
    </source>
</evidence>
<dbReference type="GO" id="GO:0005778">
    <property type="term" value="C:peroxisomal membrane"/>
    <property type="evidence" value="ECO:0007669"/>
    <property type="project" value="InterPro"/>
</dbReference>
<keyword evidence="4" id="KW-1185">Reference proteome</keyword>
<dbReference type="GO" id="GO:0030674">
    <property type="term" value="F:protein-macromolecule adaptor activity"/>
    <property type="evidence" value="ECO:0007669"/>
    <property type="project" value="TreeGrafter"/>
</dbReference>
<evidence type="ECO:0000256" key="1">
    <source>
        <dbReference type="SAM" id="MobiDB-lite"/>
    </source>
</evidence>
<reference evidence="3 4" key="1">
    <citation type="journal article" date="2010" name="Science">
        <title>Genomic analysis of organismal complexity in the multicellular green alga Volvox carteri.</title>
        <authorList>
            <person name="Prochnik S.E."/>
            <person name="Umen J."/>
            <person name="Nedelcu A.M."/>
            <person name="Hallmann A."/>
            <person name="Miller S.M."/>
            <person name="Nishii I."/>
            <person name="Ferris P."/>
            <person name="Kuo A."/>
            <person name="Mitros T."/>
            <person name="Fritz-Laylin L.K."/>
            <person name="Hellsten U."/>
            <person name="Chapman J."/>
            <person name="Simakov O."/>
            <person name="Rensing S.A."/>
            <person name="Terry A."/>
            <person name="Pangilinan J."/>
            <person name="Kapitonov V."/>
            <person name="Jurka J."/>
            <person name="Salamov A."/>
            <person name="Shapiro H."/>
            <person name="Schmutz J."/>
            <person name="Grimwood J."/>
            <person name="Lindquist E."/>
            <person name="Lucas S."/>
            <person name="Grigoriev I.V."/>
            <person name="Schmitt R."/>
            <person name="Kirk D."/>
            <person name="Rokhsar D.S."/>
        </authorList>
    </citation>
    <scope>NUCLEOTIDE SEQUENCE [LARGE SCALE GENOMIC DNA]</scope>
    <source>
        <strain evidence="4">f. Nagariensis / Eve</strain>
    </source>
</reference>
<keyword evidence="2" id="KW-1133">Transmembrane helix</keyword>
<feature type="compositionally biased region" description="Acidic residues" evidence="1">
    <location>
        <begin position="122"/>
        <end position="132"/>
    </location>
</feature>
<evidence type="ECO:0008006" key="5">
    <source>
        <dbReference type="Google" id="ProtNLM"/>
    </source>
</evidence>
<sequence>MTAGGIGGIRGVSQCFSKALGINPHFIFMVSRVGFTSLRNSIDARKILLRRLTCVGFRRKRLIVGFAAGAVGAAAAYYWWTGYNKTKLEQQRSVEKELSAILRGAALHHGGDGSGASADAGGDTDGDDCGSPDLDESLDSHFNYIQKVSAPQELSNLLPRIQATLMKLTEVALVKQLQQQVIAGGSRSGGVQQQLRLLARLCFGRTVAAAFLLPLMDLCVRTKLNIIGKASWGKRWAVVKAAWEGWPQKNLCSQWMPGRHLFLQEKFSKLRQPAAPAARMRLPPRLTTAAVEAFLACEQLAERGCAWLVDQAMLSVDQVLEGIPMDANVTPEELAEMVQAMATCLGQAVNAAGALSPTGCAWVDTIVGPTAAAAVGVDAAAATGSAEAYRRALSNAAMVEELESELRRVLCNYRFGEALHAAVSQCLSTCAAHIHATFISQAAQAQQQQQQQQQQSQPPVAGPPSPTLPQGPDAPEGGQPSTSERQGAVSPFATASQCCRAPSSESEGVDDGRRSEEVDRIDEVSPAPGPPPPTSPLRNGSRAASLAAAAVAAMQPRPLARCLKAVQGACEPLFVDAREVSARIAVLPPVMSLCAVAFAAPLEL</sequence>
<feature type="region of interest" description="Disordered" evidence="1">
    <location>
        <begin position="111"/>
        <end position="132"/>
    </location>
</feature>
<evidence type="ECO:0000256" key="2">
    <source>
        <dbReference type="SAM" id="Phobius"/>
    </source>
</evidence>
<feature type="region of interest" description="Disordered" evidence="1">
    <location>
        <begin position="445"/>
        <end position="542"/>
    </location>
</feature>
<dbReference type="Proteomes" id="UP000001058">
    <property type="component" value="Unassembled WGS sequence"/>
</dbReference>
<evidence type="ECO:0000313" key="4">
    <source>
        <dbReference type="Proteomes" id="UP000001058"/>
    </source>
</evidence>
<feature type="compositionally biased region" description="Pro residues" evidence="1">
    <location>
        <begin position="460"/>
        <end position="469"/>
    </location>
</feature>
<feature type="transmembrane region" description="Helical" evidence="2">
    <location>
        <begin position="62"/>
        <end position="80"/>
    </location>
</feature>
<dbReference type="InterPro" id="IPR006966">
    <property type="entry name" value="Peroxin-3"/>
</dbReference>
<dbReference type="RefSeq" id="XP_002946651.1">
    <property type="nucleotide sequence ID" value="XM_002946605.1"/>
</dbReference>
<dbReference type="InParanoid" id="D8TJP3"/>
<dbReference type="PANTHER" id="PTHR28080:SF1">
    <property type="entry name" value="PEROXISOMAL BIOGENESIS FACTOR 3"/>
    <property type="match status" value="1"/>
</dbReference>
<proteinExistence type="predicted"/>
<feature type="compositionally biased region" description="Low complexity" evidence="1">
    <location>
        <begin position="445"/>
        <end position="457"/>
    </location>
</feature>
<dbReference type="EMBL" id="GL378324">
    <property type="protein sequence ID" value="EFJ52578.1"/>
    <property type="molecule type" value="Genomic_DNA"/>
</dbReference>
<accession>D8TJP3</accession>
<dbReference type="eggNOG" id="KOG4444">
    <property type="taxonomic scope" value="Eukaryota"/>
</dbReference>
<keyword evidence="2" id="KW-0812">Transmembrane</keyword>
<protein>
    <recommendedName>
        <fullName evidence="5">Peroxin-3</fullName>
    </recommendedName>
</protein>
<name>D8TJP3_VOLCA</name>
<keyword evidence="2" id="KW-0472">Membrane</keyword>
<dbReference type="KEGG" id="vcn:VOLCADRAFT_86818"/>
<organism evidence="4">
    <name type="scientific">Volvox carteri f. nagariensis</name>
    <dbReference type="NCBI Taxonomy" id="3068"/>
    <lineage>
        <taxon>Eukaryota</taxon>
        <taxon>Viridiplantae</taxon>
        <taxon>Chlorophyta</taxon>
        <taxon>core chlorophytes</taxon>
        <taxon>Chlorophyceae</taxon>
        <taxon>CS clade</taxon>
        <taxon>Chlamydomonadales</taxon>
        <taxon>Volvocaceae</taxon>
        <taxon>Volvox</taxon>
    </lineage>
</organism>
<dbReference type="OrthoDB" id="45930at2759"/>
<dbReference type="GeneID" id="9617475"/>
<dbReference type="GO" id="GO:0045046">
    <property type="term" value="P:protein import into peroxisome membrane"/>
    <property type="evidence" value="ECO:0007669"/>
    <property type="project" value="TreeGrafter"/>
</dbReference>
<dbReference type="PANTHER" id="PTHR28080">
    <property type="entry name" value="PEROXISOMAL BIOGENESIS FACTOR 3"/>
    <property type="match status" value="1"/>
</dbReference>
<gene>
    <name evidence="3" type="ORF">VOLCADRAFT_86818</name>
</gene>
<dbReference type="AlphaFoldDB" id="D8TJP3"/>
<feature type="compositionally biased region" description="Basic and acidic residues" evidence="1">
    <location>
        <begin position="510"/>
        <end position="523"/>
    </location>
</feature>